<gene>
    <name evidence="7" type="ORF">F8O01_00585</name>
</gene>
<feature type="compositionally biased region" description="Basic and acidic residues" evidence="5">
    <location>
        <begin position="101"/>
        <end position="122"/>
    </location>
</feature>
<evidence type="ECO:0000259" key="6">
    <source>
        <dbReference type="Pfam" id="PF01555"/>
    </source>
</evidence>
<evidence type="ECO:0000256" key="3">
    <source>
        <dbReference type="ARBA" id="ARBA00022679"/>
    </source>
</evidence>
<proteinExistence type="inferred from homology"/>
<dbReference type="Proteomes" id="UP000467240">
    <property type="component" value="Unassembled WGS sequence"/>
</dbReference>
<name>A0A7J5C3X2_9MICO</name>
<dbReference type="Pfam" id="PF01555">
    <property type="entry name" value="N6_N4_Mtase"/>
    <property type="match status" value="1"/>
</dbReference>
<dbReference type="InterPro" id="IPR002941">
    <property type="entry name" value="DNA_methylase_N4/N6"/>
</dbReference>
<feature type="compositionally biased region" description="Low complexity" evidence="5">
    <location>
        <begin position="136"/>
        <end position="153"/>
    </location>
</feature>
<dbReference type="EMBL" id="WBJZ01000001">
    <property type="protein sequence ID" value="KAB1662480.1"/>
    <property type="molecule type" value="Genomic_DNA"/>
</dbReference>
<dbReference type="InterPro" id="IPR029063">
    <property type="entry name" value="SAM-dependent_MTases_sf"/>
</dbReference>
<feature type="region of interest" description="Disordered" evidence="5">
    <location>
        <begin position="67"/>
        <end position="153"/>
    </location>
</feature>
<comment type="similarity">
    <text evidence="1">Belongs to the N(4)/N(6)-methyltransferase family.</text>
</comment>
<dbReference type="InterPro" id="IPR002052">
    <property type="entry name" value="DNA_methylase_N6_adenine_CS"/>
</dbReference>
<dbReference type="GO" id="GO:0003677">
    <property type="term" value="F:DNA binding"/>
    <property type="evidence" value="ECO:0007669"/>
    <property type="project" value="InterPro"/>
</dbReference>
<accession>A0A7J5C3X2</accession>
<comment type="caution">
    <text evidence="7">The sequence shown here is derived from an EMBL/GenBank/DDBJ whole genome shotgun (WGS) entry which is preliminary data.</text>
</comment>
<organism evidence="7 8">
    <name type="scientific">Pseudoclavibacter chungangensis</name>
    <dbReference type="NCBI Taxonomy" id="587635"/>
    <lineage>
        <taxon>Bacteria</taxon>
        <taxon>Bacillati</taxon>
        <taxon>Actinomycetota</taxon>
        <taxon>Actinomycetes</taxon>
        <taxon>Micrococcales</taxon>
        <taxon>Microbacteriaceae</taxon>
        <taxon>Pseudoclavibacter</taxon>
    </lineage>
</organism>
<keyword evidence="8" id="KW-1185">Reference proteome</keyword>
<evidence type="ECO:0000256" key="5">
    <source>
        <dbReference type="SAM" id="MobiDB-lite"/>
    </source>
</evidence>
<dbReference type="RefSeq" id="WP_158038912.1">
    <property type="nucleotide sequence ID" value="NZ_JACCFV010000001.1"/>
</dbReference>
<keyword evidence="4" id="KW-0949">S-adenosyl-L-methionine</keyword>
<evidence type="ECO:0000256" key="1">
    <source>
        <dbReference type="ARBA" id="ARBA00006594"/>
    </source>
</evidence>
<feature type="region of interest" description="Disordered" evidence="5">
    <location>
        <begin position="387"/>
        <end position="421"/>
    </location>
</feature>
<evidence type="ECO:0000256" key="2">
    <source>
        <dbReference type="ARBA" id="ARBA00022603"/>
    </source>
</evidence>
<dbReference type="GO" id="GO:0008170">
    <property type="term" value="F:N-methyltransferase activity"/>
    <property type="evidence" value="ECO:0007669"/>
    <property type="project" value="InterPro"/>
</dbReference>
<feature type="domain" description="DNA methylase N-4/N-6" evidence="6">
    <location>
        <begin position="44"/>
        <end position="362"/>
    </location>
</feature>
<reference evidence="7 8" key="1">
    <citation type="submission" date="2019-09" db="EMBL/GenBank/DDBJ databases">
        <title>Phylogeny of genus Pseudoclavibacter and closely related genus.</title>
        <authorList>
            <person name="Li Y."/>
        </authorList>
    </citation>
    <scope>NUCLEOTIDE SEQUENCE [LARGE SCALE GENOMIC DNA]</scope>
    <source>
        <strain evidence="7 8">DSM 23821</strain>
    </source>
</reference>
<dbReference type="SUPFAM" id="SSF53335">
    <property type="entry name" value="S-adenosyl-L-methionine-dependent methyltransferases"/>
    <property type="match status" value="1"/>
</dbReference>
<dbReference type="AlphaFoldDB" id="A0A7J5C3X2"/>
<keyword evidence="3 7" id="KW-0808">Transferase</keyword>
<dbReference type="PRINTS" id="PR00506">
    <property type="entry name" value="D21N6MTFRASE"/>
</dbReference>
<evidence type="ECO:0000256" key="4">
    <source>
        <dbReference type="ARBA" id="ARBA00022691"/>
    </source>
</evidence>
<keyword evidence="2 7" id="KW-0489">Methyltransferase</keyword>
<protein>
    <submittedName>
        <fullName evidence="7">Site-specific DNA-methyltransferase</fullName>
    </submittedName>
</protein>
<dbReference type="GO" id="GO:0032259">
    <property type="term" value="P:methylation"/>
    <property type="evidence" value="ECO:0007669"/>
    <property type="project" value="UniProtKB-KW"/>
</dbReference>
<dbReference type="PROSITE" id="PS00092">
    <property type="entry name" value="N6_MTASE"/>
    <property type="match status" value="1"/>
</dbReference>
<evidence type="ECO:0000313" key="7">
    <source>
        <dbReference type="EMBL" id="KAB1662480.1"/>
    </source>
</evidence>
<dbReference type="OrthoDB" id="9773060at2"/>
<sequence>MPPAEPPVVDARRTVPLWRAEGPDLVLHGDNLEAMRRLPDGAFQLIYLDPPFNTGKVQRRRSTCVERVDEQVSEEGGTGEGTPPDATVEAGDAAARILVGHGRDELARDERDRHGRDRDGRGTAEPGTVGRDVPDADAAASASAPAVSTPATRTGFAGRSYAHTLGLVSEFNDSFADYWGFLEPRLVEAWRLLAPTGTLYLHLDYRESHYAKVVLDALVGRDRFLNEIVWAYDYGAKTRRRWPSKHETILVYVKDPQRYHFDSAAVDREPYMAPGLVTPEQFERGKLPTDVWWHTIVSPTGGEKTGYATQKPEGILRRIVQASSREGDWIADFFGGSGTTAAVARALGRRVVTVDDSAEALATMRRRLGPEGVEYRKLQREGTRLLSAAPRRASPRRVGATRAAERPTAAVGRPSTSVSDA</sequence>
<dbReference type="InterPro" id="IPR002295">
    <property type="entry name" value="N4/N6-MTase_EcoPI_Mod-like"/>
</dbReference>
<dbReference type="Gene3D" id="3.40.50.150">
    <property type="entry name" value="Vaccinia Virus protein VP39"/>
    <property type="match status" value="1"/>
</dbReference>
<evidence type="ECO:0000313" key="8">
    <source>
        <dbReference type="Proteomes" id="UP000467240"/>
    </source>
</evidence>